<dbReference type="Proteomes" id="UP001057561">
    <property type="component" value="Chromosome"/>
</dbReference>
<dbReference type="Gene3D" id="3.40.50.2000">
    <property type="entry name" value="Glycogen Phosphorylase B"/>
    <property type="match status" value="2"/>
</dbReference>
<dbReference type="Pfam" id="PF00534">
    <property type="entry name" value="Glycos_transf_1"/>
    <property type="match status" value="1"/>
</dbReference>
<dbReference type="PANTHER" id="PTHR46401:SF2">
    <property type="entry name" value="GLYCOSYLTRANSFERASE WBBK-RELATED"/>
    <property type="match status" value="1"/>
</dbReference>
<organism evidence="4 5">
    <name type="scientific">Dolichospermum heterosporum TAC447</name>
    <dbReference type="NCBI Taxonomy" id="747523"/>
    <lineage>
        <taxon>Bacteria</taxon>
        <taxon>Bacillati</taxon>
        <taxon>Cyanobacteriota</taxon>
        <taxon>Cyanophyceae</taxon>
        <taxon>Nostocales</taxon>
        <taxon>Aphanizomenonaceae</taxon>
        <taxon>Dolichospermum</taxon>
        <taxon>Dolichospermum heterosporum</taxon>
    </lineage>
</organism>
<keyword evidence="5" id="KW-1185">Reference proteome</keyword>
<proteinExistence type="predicted"/>
<sequence length="374" mass="42253">MKFYLLVVADFVKTGGMDRANFALANYLAKQGEKVYLVGYRVADELLAYPHVQFHPVPKLANSDLLSSPLLNWIGRLQAQRLMRENARVIVNGGNCQWGDVNWVHYVHAAYESDSQVNLLRQLKGKISHRMFLDDEKKALTSARVIIVNSNRTKRDLMEKLAIPEQKLHVVYYGIDTQIFYPAIPTERAILRQQLGWSPDKNIVVFIGALGDRRKGFDTLFTAWQELCKSSNWDADLVVVGVGAELPLWKSRAADAGISNIHFLGFRHDVPNLLRAADCLVAPTRYEAYGLGVHEALCCGLPAIVSADAGVAERYSPQLQDLLLPNPDNVIDLVARLQKWQQDKQYYNKLVLSLSQELRNYTWDDMAKNILAAM</sequence>
<feature type="domain" description="Glycosyl transferase family 1" evidence="2">
    <location>
        <begin position="189"/>
        <end position="350"/>
    </location>
</feature>
<protein>
    <submittedName>
        <fullName evidence="4">Glycosyltransferase family 4 protein</fullName>
    </submittedName>
</protein>
<dbReference type="RefSeq" id="WP_257121553.1">
    <property type="nucleotide sequence ID" value="NZ_CP099464.1"/>
</dbReference>
<gene>
    <name evidence="4" type="ORF">NG743_03920</name>
</gene>
<accession>A0ABY5LY60</accession>
<evidence type="ECO:0000313" key="5">
    <source>
        <dbReference type="Proteomes" id="UP001057561"/>
    </source>
</evidence>
<dbReference type="CDD" id="cd03801">
    <property type="entry name" value="GT4_PimA-like"/>
    <property type="match status" value="1"/>
</dbReference>
<reference evidence="4" key="1">
    <citation type="submission" date="2022-06" db="EMBL/GenBank/DDBJ databases">
        <title>Nostosin G and Spiroidesin B from the Cyanobacterium Dolichospermum sp. NIES-1697.</title>
        <authorList>
            <person name="Phan C.-S."/>
            <person name="Mehjabin J.J."/>
            <person name="Anas A.R.J."/>
            <person name="Hayasaka M."/>
            <person name="Onoki R."/>
            <person name="Wang J."/>
            <person name="Umezawa T."/>
            <person name="Washio K."/>
            <person name="Morikawa M."/>
            <person name="Okino T."/>
        </authorList>
    </citation>
    <scope>NUCLEOTIDE SEQUENCE</scope>
    <source>
        <strain evidence="4">NIES-1697</strain>
    </source>
</reference>
<dbReference type="InterPro" id="IPR028098">
    <property type="entry name" value="Glyco_trans_4-like_N"/>
</dbReference>
<dbReference type="PANTHER" id="PTHR46401">
    <property type="entry name" value="GLYCOSYLTRANSFERASE WBBK-RELATED"/>
    <property type="match status" value="1"/>
</dbReference>
<evidence type="ECO:0000259" key="3">
    <source>
        <dbReference type="Pfam" id="PF13439"/>
    </source>
</evidence>
<evidence type="ECO:0000259" key="2">
    <source>
        <dbReference type="Pfam" id="PF00534"/>
    </source>
</evidence>
<name>A0ABY5LY60_9CYAN</name>
<dbReference type="SUPFAM" id="SSF53756">
    <property type="entry name" value="UDP-Glycosyltransferase/glycogen phosphorylase"/>
    <property type="match status" value="1"/>
</dbReference>
<evidence type="ECO:0000313" key="4">
    <source>
        <dbReference type="EMBL" id="UUO16205.1"/>
    </source>
</evidence>
<dbReference type="EMBL" id="CP099464">
    <property type="protein sequence ID" value="UUO16205.1"/>
    <property type="molecule type" value="Genomic_DNA"/>
</dbReference>
<dbReference type="InterPro" id="IPR001296">
    <property type="entry name" value="Glyco_trans_1"/>
</dbReference>
<keyword evidence="1" id="KW-0808">Transferase</keyword>
<evidence type="ECO:0000256" key="1">
    <source>
        <dbReference type="ARBA" id="ARBA00022679"/>
    </source>
</evidence>
<feature type="domain" description="Glycosyltransferase subfamily 4-like N-terminal" evidence="3">
    <location>
        <begin position="15"/>
        <end position="178"/>
    </location>
</feature>
<dbReference type="Pfam" id="PF13439">
    <property type="entry name" value="Glyco_transf_4"/>
    <property type="match status" value="1"/>
</dbReference>